<protein>
    <submittedName>
        <fullName evidence="2">Uncharacterized protein</fullName>
    </submittedName>
</protein>
<keyword evidence="3" id="KW-1185">Reference proteome</keyword>
<feature type="region of interest" description="Disordered" evidence="1">
    <location>
        <begin position="91"/>
        <end position="125"/>
    </location>
</feature>
<proteinExistence type="predicted"/>
<evidence type="ECO:0000313" key="2">
    <source>
        <dbReference type="EMBL" id="KDB21792.1"/>
    </source>
</evidence>
<dbReference type="AlphaFoldDB" id="A0A059J2T7"/>
<accession>A0A059J2T7</accession>
<sequence length="125" mass="14049">MAGGSQYVRRRFSRPILAPAGFPLVFNVPRRRCELQGSCIGGLRRIRVPLFVADLVSHSGVAYKTRYRAESVALAGTSSSRFTRILTPGTHLFSSRPQNENISIRTYEQRRQYDTHNSTSGSPYD</sequence>
<evidence type="ECO:0000256" key="1">
    <source>
        <dbReference type="SAM" id="MobiDB-lite"/>
    </source>
</evidence>
<dbReference type="EMBL" id="AOKY01000394">
    <property type="protein sequence ID" value="KDB21792.1"/>
    <property type="molecule type" value="Genomic_DNA"/>
</dbReference>
<gene>
    <name evidence="2" type="ORF">H109_06252</name>
</gene>
<organism evidence="2 3">
    <name type="scientific">Trichophyton interdigitale (strain MR816)</name>
    <dbReference type="NCBI Taxonomy" id="1215338"/>
    <lineage>
        <taxon>Eukaryota</taxon>
        <taxon>Fungi</taxon>
        <taxon>Dikarya</taxon>
        <taxon>Ascomycota</taxon>
        <taxon>Pezizomycotina</taxon>
        <taxon>Eurotiomycetes</taxon>
        <taxon>Eurotiomycetidae</taxon>
        <taxon>Onygenales</taxon>
        <taxon>Arthrodermataceae</taxon>
        <taxon>Trichophyton</taxon>
    </lineage>
</organism>
<feature type="compositionally biased region" description="Polar residues" evidence="1">
    <location>
        <begin position="115"/>
        <end position="125"/>
    </location>
</feature>
<comment type="caution">
    <text evidence="2">The sequence shown here is derived from an EMBL/GenBank/DDBJ whole genome shotgun (WGS) entry which is preliminary data.</text>
</comment>
<dbReference type="Proteomes" id="UP000024533">
    <property type="component" value="Unassembled WGS sequence"/>
</dbReference>
<evidence type="ECO:0000313" key="3">
    <source>
        <dbReference type="Proteomes" id="UP000024533"/>
    </source>
</evidence>
<name>A0A059J2T7_TRIIM</name>
<dbReference type="HOGENOM" id="CLU_1994238_0_0_1"/>
<feature type="compositionally biased region" description="Polar residues" evidence="1">
    <location>
        <begin position="92"/>
        <end position="106"/>
    </location>
</feature>
<reference evidence="2 3" key="1">
    <citation type="submission" date="2014-02" db="EMBL/GenBank/DDBJ databases">
        <title>The Genome Sequence of Trichophyton interdigitale MR816.</title>
        <authorList>
            <consortium name="The Broad Institute Genomics Platform"/>
            <person name="Cuomo C.A."/>
            <person name="White T.C."/>
            <person name="Graser Y."/>
            <person name="Martinez-Rossi N."/>
            <person name="Heitman J."/>
            <person name="Young S.K."/>
            <person name="Zeng Q."/>
            <person name="Gargeya S."/>
            <person name="Abouelleil A."/>
            <person name="Alvarado L."/>
            <person name="Chapman S.B."/>
            <person name="Gainer-Dewar J."/>
            <person name="Goldberg J."/>
            <person name="Griggs A."/>
            <person name="Gujja S."/>
            <person name="Hansen M."/>
            <person name="Howarth C."/>
            <person name="Imamovic A."/>
            <person name="Larimer J."/>
            <person name="Martinez D."/>
            <person name="Murphy C."/>
            <person name="Pearson M.D."/>
            <person name="Persinoti G."/>
            <person name="Poon T."/>
            <person name="Priest M."/>
            <person name="Roberts A.D."/>
            <person name="Saif S."/>
            <person name="Shea T.D."/>
            <person name="Sykes S.N."/>
            <person name="Wortman J."/>
            <person name="Nusbaum C."/>
            <person name="Birren B."/>
        </authorList>
    </citation>
    <scope>NUCLEOTIDE SEQUENCE [LARGE SCALE GENOMIC DNA]</scope>
    <source>
        <strain evidence="2 3">MR816</strain>
    </source>
</reference>